<keyword evidence="1" id="KW-0472">Membrane</keyword>
<protein>
    <submittedName>
        <fullName evidence="2">Uncharacterized protein</fullName>
    </submittedName>
</protein>
<dbReference type="EMBL" id="VSSQ01090935">
    <property type="protein sequence ID" value="MPN36674.1"/>
    <property type="molecule type" value="Genomic_DNA"/>
</dbReference>
<keyword evidence="1" id="KW-0812">Transmembrane</keyword>
<comment type="caution">
    <text evidence="2">The sequence shown here is derived from an EMBL/GenBank/DDBJ whole genome shotgun (WGS) entry which is preliminary data.</text>
</comment>
<sequence length="58" mass="6133">MTDTAPGDEIVGRRGVVKPTMPTLFPAVVVVMMPGATVPLLARAENAEVAEKSRLADR</sequence>
<organism evidence="2">
    <name type="scientific">bioreactor metagenome</name>
    <dbReference type="NCBI Taxonomy" id="1076179"/>
    <lineage>
        <taxon>unclassified sequences</taxon>
        <taxon>metagenomes</taxon>
        <taxon>ecological metagenomes</taxon>
    </lineage>
</organism>
<feature type="transmembrane region" description="Helical" evidence="1">
    <location>
        <begin position="23"/>
        <end position="42"/>
    </location>
</feature>
<reference evidence="2" key="1">
    <citation type="submission" date="2019-08" db="EMBL/GenBank/DDBJ databases">
        <authorList>
            <person name="Kucharzyk K."/>
            <person name="Murdoch R.W."/>
            <person name="Higgins S."/>
            <person name="Loffler F."/>
        </authorList>
    </citation>
    <scope>NUCLEOTIDE SEQUENCE</scope>
</reference>
<accession>A0A645HKM6</accession>
<dbReference type="AlphaFoldDB" id="A0A645HKM6"/>
<keyword evidence="1" id="KW-1133">Transmembrane helix</keyword>
<gene>
    <name evidence="2" type="ORF">SDC9_184184</name>
</gene>
<evidence type="ECO:0000313" key="2">
    <source>
        <dbReference type="EMBL" id="MPN36674.1"/>
    </source>
</evidence>
<name>A0A645HKM6_9ZZZZ</name>
<evidence type="ECO:0000256" key="1">
    <source>
        <dbReference type="SAM" id="Phobius"/>
    </source>
</evidence>
<proteinExistence type="predicted"/>